<feature type="compositionally biased region" description="Pro residues" evidence="1">
    <location>
        <begin position="592"/>
        <end position="602"/>
    </location>
</feature>
<keyword evidence="4" id="KW-1185">Reference proteome</keyword>
<organism evidence="3 4">
    <name type="scientific">Wolfiporia cocos (strain MD-104)</name>
    <name type="common">Brown rot fungus</name>
    <dbReference type="NCBI Taxonomy" id="742152"/>
    <lineage>
        <taxon>Eukaryota</taxon>
        <taxon>Fungi</taxon>
        <taxon>Dikarya</taxon>
        <taxon>Basidiomycota</taxon>
        <taxon>Agaricomycotina</taxon>
        <taxon>Agaricomycetes</taxon>
        <taxon>Polyporales</taxon>
        <taxon>Phaeolaceae</taxon>
        <taxon>Wolfiporia</taxon>
    </lineage>
</organism>
<dbReference type="GO" id="GO:0006888">
    <property type="term" value="P:endoplasmic reticulum to Golgi vesicle-mediated transport"/>
    <property type="evidence" value="ECO:0007669"/>
    <property type="project" value="TreeGrafter"/>
</dbReference>
<dbReference type="GO" id="GO:1990423">
    <property type="term" value="C:RZZ complex"/>
    <property type="evidence" value="ECO:0007669"/>
    <property type="project" value="TreeGrafter"/>
</dbReference>
<protein>
    <recommendedName>
        <fullName evidence="2">ZW10 C-terminal helical domain-containing protein</fullName>
    </recommendedName>
</protein>
<evidence type="ECO:0000313" key="4">
    <source>
        <dbReference type="Proteomes" id="UP000218811"/>
    </source>
</evidence>
<dbReference type="AlphaFoldDB" id="A0A2H3J281"/>
<dbReference type="GO" id="GO:0007094">
    <property type="term" value="P:mitotic spindle assembly checkpoint signaling"/>
    <property type="evidence" value="ECO:0007669"/>
    <property type="project" value="TreeGrafter"/>
</dbReference>
<feature type="compositionally biased region" description="Basic and acidic residues" evidence="1">
    <location>
        <begin position="574"/>
        <end position="585"/>
    </location>
</feature>
<dbReference type="STRING" id="742152.A0A2H3J281"/>
<dbReference type="OrthoDB" id="534815at2759"/>
<dbReference type="OMA" id="REVQYSQ"/>
<evidence type="ECO:0000259" key="2">
    <source>
        <dbReference type="Pfam" id="PF22766"/>
    </source>
</evidence>
<name>A0A2H3J281_WOLCO</name>
<feature type="compositionally biased region" description="Acidic residues" evidence="1">
    <location>
        <begin position="489"/>
        <end position="503"/>
    </location>
</feature>
<feature type="domain" description="ZW10 C-terminal helical" evidence="2">
    <location>
        <begin position="789"/>
        <end position="932"/>
    </location>
</feature>
<dbReference type="InterPro" id="IPR055148">
    <property type="entry name" value="ZW10_C_2"/>
</dbReference>
<evidence type="ECO:0000256" key="1">
    <source>
        <dbReference type="SAM" id="MobiDB-lite"/>
    </source>
</evidence>
<accession>A0A2H3J281</accession>
<gene>
    <name evidence="3" type="ORF">WOLCODRAFT_134206</name>
</gene>
<evidence type="ECO:0000313" key="3">
    <source>
        <dbReference type="EMBL" id="PCH36342.1"/>
    </source>
</evidence>
<feature type="compositionally biased region" description="Acidic residues" evidence="1">
    <location>
        <begin position="537"/>
        <end position="556"/>
    </location>
</feature>
<sequence length="940" mass="103764">MAFPLPSHLPRRKDQQDVSTKILTKISETTVKSLTSELAVSWVAELEQTIAHTKGRIRERVQADLPSFEQQLSSARTIQERLQTLTQNVDQLSGQLSHPESGIVPVLLTALTRHAALAQDSLDAEVASNAMSHLQRCRDGFEEFSQLVRDGRLPEAGAACTNLEAMLESSPDPLPQTSIMSDVKRNYAAMKARMEEQLADAYMRSVSISTLELIVRPSVQVRQSETILPLSAVLSSLTPGALTSHLATLRRDIIHHVNHILNQPTSISVSSASDLSGITEHRLSLTPSPPNSPDLPSRLANLSLVLSFLNDHLLPQLPLTERHQFPLSLCKPLRAAMLNHFLIPSLPSSASLLPRFLELVQQARQFEAEYIGSMLGDSSTEQDIRTWADGVSQHYERKRREELLQHGRLIVVGLEDESQIFYIDLQIVSDVEEKVPDLPAQADPEPIEENADAAWNFDDDLPSGNPPAPVPKTEGMAAEDNADENGWGFDDEIEPEPEPEPEPNPESTPVSHVDSASAETTAGNNAAYAEGDAWGWNDDDDSETLNDDDNPWDDPWNEQPAAEEAPKSKPKPARGLEKLSSKGKADLYSPPVQSPVPVVPPPPTPMMPSTVSQTKHAIPLPIQTKAAPVIETYMVSGRARDLIQHVHSVLTEGAELASSSVFSAHSVPSTSLGAVLSQAAPLTLELFRAIYPVTFSSAISESPKRSMRFSNDCLYLSAELDRTLRSLDLALSSVKSRLEESRDRFKILSESWFEESINRQCQLVNEILDGAEGFVDTTDQDRYDDCENAVNRTLQRVRNVAQQWKTVLNKSKYYDAIGAVVDAALSRILPDILALPDITAEESHRLSELCRILNALEGLFVENPEQPSFVVAYVPSWLKYSYLSELLEASIADISYLFEEGALIDFEIEELVKLVQALFADTPLRATTINKLLRGHPAQQ</sequence>
<dbReference type="InterPro" id="IPR046362">
    <property type="entry name" value="Zw10/DSL1_C_sf"/>
</dbReference>
<dbReference type="Pfam" id="PF22766">
    <property type="entry name" value="ZW10_C2"/>
    <property type="match status" value="1"/>
</dbReference>
<feature type="region of interest" description="Disordered" evidence="1">
    <location>
        <begin position="455"/>
        <end position="602"/>
    </location>
</feature>
<dbReference type="EMBL" id="KB467876">
    <property type="protein sequence ID" value="PCH36342.1"/>
    <property type="molecule type" value="Genomic_DNA"/>
</dbReference>
<dbReference type="Proteomes" id="UP000218811">
    <property type="component" value="Unassembled WGS sequence"/>
</dbReference>
<reference evidence="3 4" key="1">
    <citation type="journal article" date="2012" name="Science">
        <title>The Paleozoic origin of enzymatic lignin decomposition reconstructed from 31 fungal genomes.</title>
        <authorList>
            <person name="Floudas D."/>
            <person name="Binder M."/>
            <person name="Riley R."/>
            <person name="Barry K."/>
            <person name="Blanchette R.A."/>
            <person name="Henrissat B."/>
            <person name="Martinez A.T."/>
            <person name="Otillar R."/>
            <person name="Spatafora J.W."/>
            <person name="Yadav J.S."/>
            <person name="Aerts A."/>
            <person name="Benoit I."/>
            <person name="Boyd A."/>
            <person name="Carlson A."/>
            <person name="Copeland A."/>
            <person name="Coutinho P.M."/>
            <person name="de Vries R.P."/>
            <person name="Ferreira P."/>
            <person name="Findley K."/>
            <person name="Foster B."/>
            <person name="Gaskell J."/>
            <person name="Glotzer D."/>
            <person name="Gorecki P."/>
            <person name="Heitman J."/>
            <person name="Hesse C."/>
            <person name="Hori C."/>
            <person name="Igarashi K."/>
            <person name="Jurgens J.A."/>
            <person name="Kallen N."/>
            <person name="Kersten P."/>
            <person name="Kohler A."/>
            <person name="Kuees U."/>
            <person name="Kumar T.K.A."/>
            <person name="Kuo A."/>
            <person name="LaButti K."/>
            <person name="Larrondo L.F."/>
            <person name="Lindquist E."/>
            <person name="Ling A."/>
            <person name="Lombard V."/>
            <person name="Lucas S."/>
            <person name="Lundell T."/>
            <person name="Martin R."/>
            <person name="McLaughlin D.J."/>
            <person name="Morgenstern I."/>
            <person name="Morin E."/>
            <person name="Murat C."/>
            <person name="Nagy L.G."/>
            <person name="Nolan M."/>
            <person name="Ohm R.A."/>
            <person name="Patyshakuliyeva A."/>
            <person name="Rokas A."/>
            <person name="Ruiz-Duenas F.J."/>
            <person name="Sabat G."/>
            <person name="Salamov A."/>
            <person name="Samejima M."/>
            <person name="Schmutz J."/>
            <person name="Slot J.C."/>
            <person name="St John F."/>
            <person name="Stenlid J."/>
            <person name="Sun H."/>
            <person name="Sun S."/>
            <person name="Syed K."/>
            <person name="Tsang A."/>
            <person name="Wiebenga A."/>
            <person name="Young D."/>
            <person name="Pisabarro A."/>
            <person name="Eastwood D.C."/>
            <person name="Martin F."/>
            <person name="Cullen D."/>
            <person name="Grigoriev I.V."/>
            <person name="Hibbett D.S."/>
        </authorList>
    </citation>
    <scope>NUCLEOTIDE SEQUENCE [LARGE SCALE GENOMIC DNA]</scope>
    <source>
        <strain evidence="3 4">MD-104</strain>
    </source>
</reference>
<dbReference type="Gene3D" id="1.10.357.150">
    <property type="match status" value="1"/>
</dbReference>
<dbReference type="PANTHER" id="PTHR12205">
    <property type="entry name" value="CENTROMERE/KINETOCHORE PROTEIN ZW10"/>
    <property type="match status" value="1"/>
</dbReference>
<proteinExistence type="predicted"/>
<dbReference type="GO" id="GO:0005737">
    <property type="term" value="C:cytoplasm"/>
    <property type="evidence" value="ECO:0007669"/>
    <property type="project" value="GOC"/>
</dbReference>
<dbReference type="PANTHER" id="PTHR12205:SF0">
    <property type="entry name" value="CENTROMERE_KINETOCHORE PROTEIN ZW10 HOMOLOG"/>
    <property type="match status" value="1"/>
</dbReference>